<dbReference type="EMBL" id="FQWS01000003">
    <property type="protein sequence ID" value="SHH76319.1"/>
    <property type="molecule type" value="Genomic_DNA"/>
</dbReference>
<evidence type="ECO:0000313" key="3">
    <source>
        <dbReference type="Proteomes" id="UP000184522"/>
    </source>
</evidence>
<dbReference type="InterPro" id="IPR002816">
    <property type="entry name" value="TraB/PrgY/GumN_fam"/>
</dbReference>
<dbReference type="STRING" id="1089305.SAMN05444148_2745"/>
<accession>A0A1M5VM52</accession>
<keyword evidence="3" id="KW-1185">Reference proteome</keyword>
<dbReference type="RefSeq" id="WP_073087639.1">
    <property type="nucleotide sequence ID" value="NZ_FQWS01000003.1"/>
</dbReference>
<evidence type="ECO:0000256" key="1">
    <source>
        <dbReference type="SAM" id="SignalP"/>
    </source>
</evidence>
<feature type="chain" id="PRO_5012906460" description="TraB family protein" evidence="1">
    <location>
        <begin position="24"/>
        <end position="289"/>
    </location>
</feature>
<dbReference type="Pfam" id="PF01963">
    <property type="entry name" value="TraB_PrgY_gumN"/>
    <property type="match status" value="1"/>
</dbReference>
<keyword evidence="1" id="KW-0732">Signal</keyword>
<reference evidence="3" key="1">
    <citation type="submission" date="2016-11" db="EMBL/GenBank/DDBJ databases">
        <authorList>
            <person name="Varghese N."/>
            <person name="Submissions S."/>
        </authorList>
    </citation>
    <scope>NUCLEOTIDE SEQUENCE [LARGE SCALE GENOMIC DNA]</scope>
    <source>
        <strain evidence="3">DSM 25330</strain>
    </source>
</reference>
<dbReference type="Proteomes" id="UP000184522">
    <property type="component" value="Unassembled WGS sequence"/>
</dbReference>
<dbReference type="CDD" id="cd14789">
    <property type="entry name" value="Tiki"/>
    <property type="match status" value="1"/>
</dbReference>
<dbReference type="InterPro" id="IPR047111">
    <property type="entry name" value="YbaP-like"/>
</dbReference>
<dbReference type="PANTHER" id="PTHR40590">
    <property type="entry name" value="CYTOPLASMIC PROTEIN-RELATED"/>
    <property type="match status" value="1"/>
</dbReference>
<feature type="signal peptide" evidence="1">
    <location>
        <begin position="1"/>
        <end position="23"/>
    </location>
</feature>
<evidence type="ECO:0000313" key="2">
    <source>
        <dbReference type="EMBL" id="SHH76319.1"/>
    </source>
</evidence>
<sequence>MKFFKAFCSTLLLTFLSIFTSNAQQLENSTLWKISGNGLESPSYLFGTIHITCDATLESDVKKALDETSQIVLELDMDEGDLQSKMLQSVYMKDGQTLKDLVSEEDYKAIDAMLQKHMGVSVTMMQTMKPFFLTAALYPKLMDCPMMSFEEELMKVAKAQGEEIKGLETVEDQLYIFDEIPYEEQAKDLVRSAKDDLAYDKSMFAKMMKVYKEENITAMVDMMNDENYGSVSKYQDKLLDDRNKNWIPKIGEYAKEKPTFFGVGAGHLAGKNGVINLLRKAGYTVEAVE</sequence>
<dbReference type="PANTHER" id="PTHR40590:SF1">
    <property type="entry name" value="CYTOPLASMIC PROTEIN"/>
    <property type="match status" value="1"/>
</dbReference>
<evidence type="ECO:0008006" key="4">
    <source>
        <dbReference type="Google" id="ProtNLM"/>
    </source>
</evidence>
<dbReference type="AlphaFoldDB" id="A0A1M5VM52"/>
<proteinExistence type="predicted"/>
<protein>
    <recommendedName>
        <fullName evidence="4">TraB family protein</fullName>
    </recommendedName>
</protein>
<organism evidence="2 3">
    <name type="scientific">Winogradskyella jejuensis</name>
    <dbReference type="NCBI Taxonomy" id="1089305"/>
    <lineage>
        <taxon>Bacteria</taxon>
        <taxon>Pseudomonadati</taxon>
        <taxon>Bacteroidota</taxon>
        <taxon>Flavobacteriia</taxon>
        <taxon>Flavobacteriales</taxon>
        <taxon>Flavobacteriaceae</taxon>
        <taxon>Winogradskyella</taxon>
    </lineage>
</organism>
<gene>
    <name evidence="2" type="ORF">SAMN05444148_2745</name>
</gene>
<dbReference type="OrthoDB" id="9798714at2"/>
<name>A0A1M5VM52_9FLAO</name>